<dbReference type="InterPro" id="IPR030972">
    <property type="entry name" value="UrcA_uranyl"/>
</dbReference>
<sequence>MKSNMIPAAIIATTVVLAAMLIPALAKAAPVTEDATIQVAVVSTGDLNLSSDEGMSTLKARISGAVNRVCGTSTGTISLEERIAINACRAKARTAALAAVRTHSDQMLAQR</sequence>
<evidence type="ECO:0000313" key="2">
    <source>
        <dbReference type="EMBL" id="GEO00877.1"/>
    </source>
</evidence>
<accession>A0A512AMN9</accession>
<gene>
    <name evidence="2" type="ORF">NSE01_27090</name>
</gene>
<organism evidence="2 3">
    <name type="scientific">Novosphingobium sediminis</name>
    <dbReference type="NCBI Taxonomy" id="707214"/>
    <lineage>
        <taxon>Bacteria</taxon>
        <taxon>Pseudomonadati</taxon>
        <taxon>Pseudomonadota</taxon>
        <taxon>Alphaproteobacteria</taxon>
        <taxon>Sphingomonadales</taxon>
        <taxon>Sphingomonadaceae</taxon>
        <taxon>Novosphingobium</taxon>
    </lineage>
</organism>
<proteinExistence type="predicted"/>
<dbReference type="EMBL" id="BJYR01000018">
    <property type="protein sequence ID" value="GEO00877.1"/>
    <property type="molecule type" value="Genomic_DNA"/>
</dbReference>
<evidence type="ECO:0000256" key="1">
    <source>
        <dbReference type="SAM" id="SignalP"/>
    </source>
</evidence>
<keyword evidence="1" id="KW-0732">Signal</keyword>
<keyword evidence="3" id="KW-1185">Reference proteome</keyword>
<name>A0A512AMN9_9SPHN</name>
<comment type="caution">
    <text evidence="2">The sequence shown here is derived from an EMBL/GenBank/DDBJ whole genome shotgun (WGS) entry which is preliminary data.</text>
</comment>
<reference evidence="2 3" key="1">
    <citation type="submission" date="2019-07" db="EMBL/GenBank/DDBJ databases">
        <title>Whole genome shotgun sequence of Novosphingobium sediminis NBRC 106119.</title>
        <authorList>
            <person name="Hosoyama A."/>
            <person name="Uohara A."/>
            <person name="Ohji S."/>
            <person name="Ichikawa N."/>
        </authorList>
    </citation>
    <scope>NUCLEOTIDE SEQUENCE [LARGE SCALE GENOMIC DNA]</scope>
    <source>
        <strain evidence="2 3">NBRC 106119</strain>
    </source>
</reference>
<dbReference type="RefSeq" id="WP_147160211.1">
    <property type="nucleotide sequence ID" value="NZ_BJYR01000018.1"/>
</dbReference>
<dbReference type="OrthoDB" id="7596673at2"/>
<feature type="chain" id="PRO_5021887760" description="UrcA family protein" evidence="1">
    <location>
        <begin position="29"/>
        <end position="111"/>
    </location>
</feature>
<feature type="signal peptide" evidence="1">
    <location>
        <begin position="1"/>
        <end position="28"/>
    </location>
</feature>
<evidence type="ECO:0008006" key="4">
    <source>
        <dbReference type="Google" id="ProtNLM"/>
    </source>
</evidence>
<dbReference type="NCBIfam" id="TIGR04433">
    <property type="entry name" value="UrcA_uranyl"/>
    <property type="match status" value="1"/>
</dbReference>
<dbReference type="AlphaFoldDB" id="A0A512AMN9"/>
<dbReference type="Proteomes" id="UP000321464">
    <property type="component" value="Unassembled WGS sequence"/>
</dbReference>
<evidence type="ECO:0000313" key="3">
    <source>
        <dbReference type="Proteomes" id="UP000321464"/>
    </source>
</evidence>
<protein>
    <recommendedName>
        <fullName evidence="4">UrcA family protein</fullName>
    </recommendedName>
</protein>